<dbReference type="RefSeq" id="WP_090229473.1">
    <property type="nucleotide sequence ID" value="NZ_CAURGU010000006.1"/>
</dbReference>
<organism evidence="8 9">
    <name type="scientific">Pseudomonas kuykendallii</name>
    <dbReference type="NCBI Taxonomy" id="1007099"/>
    <lineage>
        <taxon>Bacteria</taxon>
        <taxon>Pseudomonadati</taxon>
        <taxon>Pseudomonadota</taxon>
        <taxon>Gammaproteobacteria</taxon>
        <taxon>Pseudomonadales</taxon>
        <taxon>Pseudomonadaceae</taxon>
        <taxon>Pseudomonas</taxon>
    </lineage>
</organism>
<dbReference type="GO" id="GO:0043190">
    <property type="term" value="C:ATP-binding cassette (ABC) transporter complex"/>
    <property type="evidence" value="ECO:0007669"/>
    <property type="project" value="InterPro"/>
</dbReference>
<feature type="transmembrane region" description="Helical" evidence="6">
    <location>
        <begin position="20"/>
        <end position="43"/>
    </location>
</feature>
<evidence type="ECO:0000256" key="5">
    <source>
        <dbReference type="ARBA" id="ARBA00023136"/>
    </source>
</evidence>
<dbReference type="InterPro" id="IPR052522">
    <property type="entry name" value="ABC-2_transport_permease"/>
</dbReference>
<dbReference type="PANTHER" id="PTHR43332:SF1">
    <property type="entry name" value="TRANSPORT PERMEASE PROTEIN"/>
    <property type="match status" value="1"/>
</dbReference>
<keyword evidence="3 6" id="KW-0812">Transmembrane</keyword>
<evidence type="ECO:0000256" key="3">
    <source>
        <dbReference type="ARBA" id="ARBA00022692"/>
    </source>
</evidence>
<sequence>MNFYAIRAIYLFELARTWRTLMQSIATPVISTSLYFVVFGSAIGSSMVQIHGIDYAAFIVPGLVMLALLTESISNAAFGIYMPKYSGTIYEVLSAPISSFEIVVGYVGAAATKSVILGLIIMLTARLFVTFEIEHPLWMLLFLVLTAVTFSLFGFIVGIWADGWEKLQIVPALIVTPLTFLGGSFYSISMLPPVWQKITLFNPVVYLISAFRWCFYGVSDVNVAVSLGMTLLFLGGCLAIVFWMFKTGYRLKS</sequence>
<dbReference type="InterPro" id="IPR013525">
    <property type="entry name" value="ABC2_TM"/>
</dbReference>
<accession>A0A1H3BJZ3</accession>
<feature type="transmembrane region" description="Helical" evidence="6">
    <location>
        <begin position="137"/>
        <end position="161"/>
    </location>
</feature>
<feature type="transmembrane region" description="Helical" evidence="6">
    <location>
        <begin position="167"/>
        <end position="188"/>
    </location>
</feature>
<dbReference type="STRING" id="1007099.SAMN05216287_2872"/>
<keyword evidence="4 6" id="KW-1133">Transmembrane helix</keyword>
<name>A0A1H3BJZ3_9PSED</name>
<keyword evidence="5 6" id="KW-0472">Membrane</keyword>
<dbReference type="OrthoDB" id="9804001at2"/>
<evidence type="ECO:0000313" key="8">
    <source>
        <dbReference type="EMBL" id="SDX42233.1"/>
    </source>
</evidence>
<dbReference type="PIRSF" id="PIRSF006648">
    <property type="entry name" value="DrrB"/>
    <property type="match status" value="1"/>
</dbReference>
<dbReference type="PANTHER" id="PTHR43332">
    <property type="entry name" value="INNER MEMBRANE TRANSPORT PERMEASE YADH-RELATED"/>
    <property type="match status" value="1"/>
</dbReference>
<dbReference type="Pfam" id="PF01061">
    <property type="entry name" value="ABC2_membrane"/>
    <property type="match status" value="1"/>
</dbReference>
<dbReference type="AlphaFoldDB" id="A0A1H3BJZ3"/>
<dbReference type="InterPro" id="IPR047817">
    <property type="entry name" value="ABC2_TM_bact-type"/>
</dbReference>
<comment type="subcellular location">
    <subcellularLocation>
        <location evidence="6">Cell inner membrane</location>
        <topology evidence="6">Multi-pass membrane protein</topology>
    </subcellularLocation>
    <subcellularLocation>
        <location evidence="1">Membrane</location>
        <topology evidence="1">Multi-pass membrane protein</topology>
    </subcellularLocation>
</comment>
<proteinExistence type="inferred from homology"/>
<evidence type="ECO:0000256" key="4">
    <source>
        <dbReference type="ARBA" id="ARBA00022989"/>
    </source>
</evidence>
<dbReference type="GO" id="GO:0140359">
    <property type="term" value="F:ABC-type transporter activity"/>
    <property type="evidence" value="ECO:0007669"/>
    <property type="project" value="InterPro"/>
</dbReference>
<comment type="similarity">
    <text evidence="2 6">Belongs to the ABC-2 integral membrane protein family.</text>
</comment>
<dbReference type="NCBIfam" id="NF011648">
    <property type="entry name" value="PRK15066.1"/>
    <property type="match status" value="1"/>
</dbReference>
<evidence type="ECO:0000259" key="7">
    <source>
        <dbReference type="PROSITE" id="PS51012"/>
    </source>
</evidence>
<gene>
    <name evidence="8" type="ORF">SAMN05216287_2872</name>
</gene>
<reference evidence="9" key="1">
    <citation type="submission" date="2016-10" db="EMBL/GenBank/DDBJ databases">
        <authorList>
            <person name="Varghese N."/>
            <person name="Submissions S."/>
        </authorList>
    </citation>
    <scope>NUCLEOTIDE SEQUENCE [LARGE SCALE GENOMIC DNA]</scope>
    <source>
        <strain evidence="9">NRRL B-59562</strain>
    </source>
</reference>
<evidence type="ECO:0000256" key="1">
    <source>
        <dbReference type="ARBA" id="ARBA00004141"/>
    </source>
</evidence>
<evidence type="ECO:0000256" key="6">
    <source>
        <dbReference type="RuleBase" id="RU361157"/>
    </source>
</evidence>
<feature type="domain" description="ABC transmembrane type-2" evidence="7">
    <location>
        <begin position="19"/>
        <end position="248"/>
    </location>
</feature>
<evidence type="ECO:0000256" key="2">
    <source>
        <dbReference type="ARBA" id="ARBA00007783"/>
    </source>
</evidence>
<keyword evidence="6" id="KW-0813">Transport</keyword>
<dbReference type="PRINTS" id="PR00164">
    <property type="entry name" value="ABC2TRNSPORT"/>
</dbReference>
<feature type="transmembrane region" description="Helical" evidence="6">
    <location>
        <begin position="102"/>
        <end position="125"/>
    </location>
</feature>
<dbReference type="InterPro" id="IPR000412">
    <property type="entry name" value="ABC_2_transport"/>
</dbReference>
<keyword evidence="6" id="KW-1003">Cell membrane</keyword>
<dbReference type="Proteomes" id="UP000243778">
    <property type="component" value="Unassembled WGS sequence"/>
</dbReference>
<evidence type="ECO:0000313" key="9">
    <source>
        <dbReference type="Proteomes" id="UP000243778"/>
    </source>
</evidence>
<feature type="transmembrane region" description="Helical" evidence="6">
    <location>
        <begin position="200"/>
        <end position="218"/>
    </location>
</feature>
<keyword evidence="9" id="KW-1185">Reference proteome</keyword>
<feature type="transmembrane region" description="Helical" evidence="6">
    <location>
        <begin position="55"/>
        <end position="82"/>
    </location>
</feature>
<dbReference type="PROSITE" id="PS51012">
    <property type="entry name" value="ABC_TM2"/>
    <property type="match status" value="1"/>
</dbReference>
<feature type="transmembrane region" description="Helical" evidence="6">
    <location>
        <begin position="224"/>
        <end position="245"/>
    </location>
</feature>
<dbReference type="EMBL" id="FNNU01000004">
    <property type="protein sequence ID" value="SDX42233.1"/>
    <property type="molecule type" value="Genomic_DNA"/>
</dbReference>
<protein>
    <recommendedName>
        <fullName evidence="6">Transport permease protein</fullName>
    </recommendedName>
</protein>